<feature type="region of interest" description="Disordered" evidence="7">
    <location>
        <begin position="876"/>
        <end position="912"/>
    </location>
</feature>
<feature type="compositionally biased region" description="Basic and acidic residues" evidence="7">
    <location>
        <begin position="1601"/>
        <end position="1620"/>
    </location>
</feature>
<dbReference type="PANTHER" id="PTHR23158">
    <property type="entry name" value="MELANOMA INHIBITORY ACTIVITY-RELATED"/>
    <property type="match status" value="1"/>
</dbReference>
<feature type="region of interest" description="Disordered" evidence="7">
    <location>
        <begin position="116"/>
        <end position="137"/>
    </location>
</feature>
<dbReference type="PANTHER" id="PTHR23158:SF33">
    <property type="entry name" value="TRANSPORT AND GOLGI ORGANIZATION PROTEIN 1"/>
    <property type="match status" value="1"/>
</dbReference>
<feature type="compositionally biased region" description="Acidic residues" evidence="7">
    <location>
        <begin position="231"/>
        <end position="240"/>
    </location>
</feature>
<feature type="compositionally biased region" description="Basic and acidic residues" evidence="7">
    <location>
        <begin position="218"/>
        <end position="230"/>
    </location>
</feature>
<keyword evidence="6" id="KW-0325">Glycoprotein</keyword>
<dbReference type="Gene3D" id="2.30.30.40">
    <property type="entry name" value="SH3 Domains"/>
    <property type="match status" value="1"/>
</dbReference>
<feature type="region of interest" description="Disordered" evidence="7">
    <location>
        <begin position="1526"/>
        <end position="1588"/>
    </location>
</feature>
<feature type="compositionally biased region" description="Acidic residues" evidence="7">
    <location>
        <begin position="469"/>
        <end position="491"/>
    </location>
</feature>
<feature type="signal peptide" evidence="8">
    <location>
        <begin position="1"/>
        <end position="26"/>
    </location>
</feature>
<feature type="compositionally biased region" description="Basic and acidic residues" evidence="7">
    <location>
        <begin position="513"/>
        <end position="533"/>
    </location>
</feature>
<feature type="compositionally biased region" description="Basic and acidic residues" evidence="7">
    <location>
        <begin position="635"/>
        <end position="671"/>
    </location>
</feature>
<dbReference type="EMBL" id="HACG01045835">
    <property type="protein sequence ID" value="CEK92700.1"/>
    <property type="molecule type" value="Transcribed_RNA"/>
</dbReference>
<evidence type="ECO:0000256" key="8">
    <source>
        <dbReference type="SAM" id="SignalP"/>
    </source>
</evidence>
<feature type="chain" id="PRO_5002112190" description="SH3 domain-containing protein" evidence="8">
    <location>
        <begin position="27"/>
        <end position="1833"/>
    </location>
</feature>
<feature type="compositionally biased region" description="Basic and acidic residues" evidence="7">
    <location>
        <begin position="373"/>
        <end position="453"/>
    </location>
</feature>
<feature type="compositionally biased region" description="Polar residues" evidence="7">
    <location>
        <begin position="970"/>
        <end position="998"/>
    </location>
</feature>
<dbReference type="SMART" id="SM00326">
    <property type="entry name" value="SH3"/>
    <property type="match status" value="1"/>
</dbReference>
<evidence type="ECO:0000256" key="5">
    <source>
        <dbReference type="ARBA" id="ARBA00023054"/>
    </source>
</evidence>
<feature type="compositionally biased region" description="Basic and acidic residues" evidence="7">
    <location>
        <begin position="1554"/>
        <end position="1587"/>
    </location>
</feature>
<feature type="domain" description="SH3" evidence="9">
    <location>
        <begin position="44"/>
        <end position="102"/>
    </location>
</feature>
<feature type="compositionally biased region" description="Basic and acidic residues" evidence="7">
    <location>
        <begin position="292"/>
        <end position="304"/>
    </location>
</feature>
<evidence type="ECO:0000313" key="10">
    <source>
        <dbReference type="EMBL" id="CEK92700.1"/>
    </source>
</evidence>
<evidence type="ECO:0000256" key="6">
    <source>
        <dbReference type="ARBA" id="ARBA00023180"/>
    </source>
</evidence>
<feature type="region of interest" description="Disordered" evidence="7">
    <location>
        <begin position="1082"/>
        <end position="1115"/>
    </location>
</feature>
<feature type="compositionally biased region" description="Acidic residues" evidence="7">
    <location>
        <begin position="358"/>
        <end position="372"/>
    </location>
</feature>
<feature type="region of interest" description="Disordered" evidence="7">
    <location>
        <begin position="746"/>
        <end position="801"/>
    </location>
</feature>
<sequence length="1833" mass="207407">MADCNVLSTLNLILLLLLFVLTFVSTQISDKRLCADKECEEVISKGAALGTHRGDHPLLLSFQLNDVISITSKSAGKNPHLWGGEVNGQKGYFDKNYVREFKVLVENPQYEVDTEGDVFERLGKPKPPSADRQQRRQVVHIGEIKTDVAEEEKRVKAEKDKLVRSNSAGHEDEDLHEGDRSQKEDLLDDLLKRDDNVGHLKNENLQFLLKKDEADLSDTDDLRFDKKESVDDNDDYEEKESAELNQFLKKKLSSADTDGADSVGSREYKEHRKMESETAREDKTNRNVDTGDVDKQEHSSKSVDQEEDIYSDYTLELPQEDSKKLTENVEGIDNGLDKAEDSNSNVRDADGIDSNLGDTEDKDSNLENDEDGDSKLEKDNDRGNKLEKDDDRDSKLDKEDDRDSKLNKDDDVDSKLEKDEDRDSNLGKDDNRDSNLEKDDDRDSNLHDTDDRKRPSKSQSVKDDQFASNEDDFDPTEIDETSPSEVDEENGNDVKNVDSEHETKINIKGNKITSKEHISEQDSKDLKTDKVSDDEQAISRTSEHSQKEKNLSQEEKSVLKKTGLHDSDKTSKENLAEEIEVKADSKEKQNKKSSLPLDSTEGVEENDNSSIATDKAHDLEETAESNEEESIGVHSNKEDRGKSFVNKNKQDDHKVHSGDKDVNKFEKDKTINSKVGSDTSSDTLSTKSNQVKDSITPEKTELDSEPVGSHKHGKVDRKDELLGLKRYKIVSSEEPDRNLNHFDKEFNEKNKENRNNLEFNSEVDQINSEDQDKPSDDDFVSFLQSSGTEPKASDLVTETPKLNTNPTAAFIEDRVSDSSPLKFVIESSKTSDHKLDATEDSRNKKVHELEGETIVEGGSTIILDKKGNLITAIMPEGQTTQESDEIQPPLRSESTTNPRKINPTAVDNIPKPSEALVELNEKVSKKDVDPLLQSYENDINLNNTQVRSGNNDALLDNHFASEYKSSDFNSRNLLSVNQPPATSQRHQHQLPPTAQQQPSEEERHQDSVVPTPALHLSLTQNSEIRSEIPDILAETYALDADDTKDSPPFKDLSSADDTAKQTLPDQDDPSDELEQALVVETTNPITDSIDTPPSSNIDEPTPEDNNTPSEDYDSVYHNRKITDENLLNEEEHKFAEHSQGFFKRFLTNLERHFRELFEKLPPNVLSVLEPFTLVPNIKLLVVTFVLAMLISTSLISCCFSGGTNKKKQREMLVQFDDMEKKRLIDLKEKQNLEDEIISKVTKNAQMKVEITKLTEESKKNKFELETIQLHNETLKKQLTSLQEQVGTLKTNANSKQGEAKQQNKKTKDLEKQIKKLEEREINLEQTAQKLTSDLKHKEEEASLLTSKVTSLTNQVGHLQISKDQLLAEAEDWKEKVLDLKERLEQREEEFKQMQETIMFKENELEVLKDCFLQLKSFEEKEEEGENTEDASDRVQEKIASMMNVSKMNASFQALEEEKNSLTNKLDIEIEARRELEEQLESSRRSVESSMADKMKAERQCQEAQTKLSVLSSYFKEKEMQLQRELGEQEALKKQNQNKLVSADETTKSAQQELDLVREQNESLKRELTSSERDFRSQIAANEKKAHENWLSARAAERELKEARHEAGVLRQKLTDIERRQFMGPGGLIRPLPTRGIPPAGVMNGPPPPGMDRSPSRGSLPLLPPLHMRDDDFLPPSHGERGPPPFSMDLRRPPLPPPGMRPLPPDGRSPPPRVPPFSGGRSPPLRMPPPGMMDRRSPPPYDRRPLPHHMMDRRSPPFRHPPPDMLPPHLRGGPLPPPHLAHVSSGSPTMGPDSPRIDGRYPLPPYGRNPPPSLDRPSPKQGNQTSPRQQQSQV</sequence>
<feature type="compositionally biased region" description="Basic and acidic residues" evidence="7">
    <location>
        <begin position="150"/>
        <end position="163"/>
    </location>
</feature>
<evidence type="ECO:0000256" key="4">
    <source>
        <dbReference type="ARBA" id="ARBA00022824"/>
    </source>
</evidence>
<feature type="compositionally biased region" description="Basic and acidic residues" evidence="7">
    <location>
        <begin position="746"/>
        <end position="755"/>
    </location>
</feature>
<name>A0A0B7BKK9_9EUPU</name>
<gene>
    <name evidence="10" type="primary">ORF189720</name>
</gene>
<protein>
    <recommendedName>
        <fullName evidence="9">SH3 domain-containing protein</fullName>
    </recommendedName>
</protein>
<feature type="region of interest" description="Disordered" evidence="7">
    <location>
        <begin position="150"/>
        <end position="182"/>
    </location>
</feature>
<keyword evidence="4" id="KW-0256">Endoplasmic reticulum</keyword>
<feature type="region of interest" description="Disordered" evidence="7">
    <location>
        <begin position="218"/>
        <end position="719"/>
    </location>
</feature>
<reference evidence="10" key="1">
    <citation type="submission" date="2014-12" db="EMBL/GenBank/DDBJ databases">
        <title>Insight into the proteome of Arion vulgaris.</title>
        <authorList>
            <person name="Aradska J."/>
            <person name="Bulat T."/>
            <person name="Smidak R."/>
            <person name="Sarate P."/>
            <person name="Gangsoo J."/>
            <person name="Sialana F."/>
            <person name="Bilban M."/>
            <person name="Lubec G."/>
        </authorList>
    </citation>
    <scope>NUCLEOTIDE SEQUENCE</scope>
    <source>
        <tissue evidence="10">Skin</tissue>
    </source>
</reference>
<feature type="compositionally biased region" description="Low complexity" evidence="7">
    <location>
        <begin position="677"/>
        <end position="688"/>
    </location>
</feature>
<feature type="compositionally biased region" description="Pro residues" evidence="7">
    <location>
        <begin position="1692"/>
        <end position="1714"/>
    </location>
</feature>
<dbReference type="InterPro" id="IPR036028">
    <property type="entry name" value="SH3-like_dom_sf"/>
</dbReference>
<feature type="region of interest" description="Disordered" evidence="7">
    <location>
        <begin position="1601"/>
        <end position="1833"/>
    </location>
</feature>
<evidence type="ECO:0000256" key="3">
    <source>
        <dbReference type="ARBA" id="ARBA00022729"/>
    </source>
</evidence>
<comment type="subcellular location">
    <subcellularLocation>
        <location evidence="1">Endoplasmic reticulum membrane</location>
        <topology evidence="1">Single-pass membrane protein</topology>
    </subcellularLocation>
</comment>
<accession>A0A0B7BKK9</accession>
<feature type="compositionally biased region" description="Basic and acidic residues" evidence="7">
    <location>
        <begin position="1732"/>
        <end position="1754"/>
    </location>
</feature>
<feature type="region of interest" description="Disordered" evidence="7">
    <location>
        <begin position="970"/>
        <end position="1009"/>
    </location>
</feature>
<feature type="region of interest" description="Disordered" evidence="7">
    <location>
        <begin position="1478"/>
        <end position="1500"/>
    </location>
</feature>
<dbReference type="InterPro" id="IPR001452">
    <property type="entry name" value="SH3_domain"/>
</dbReference>
<organism evidence="10">
    <name type="scientific">Arion vulgaris</name>
    <dbReference type="NCBI Taxonomy" id="1028688"/>
    <lineage>
        <taxon>Eukaryota</taxon>
        <taxon>Metazoa</taxon>
        <taxon>Spiralia</taxon>
        <taxon>Lophotrochozoa</taxon>
        <taxon>Mollusca</taxon>
        <taxon>Gastropoda</taxon>
        <taxon>Heterobranchia</taxon>
        <taxon>Euthyneura</taxon>
        <taxon>Panpulmonata</taxon>
        <taxon>Eupulmonata</taxon>
        <taxon>Stylommatophora</taxon>
        <taxon>Helicina</taxon>
        <taxon>Arionoidea</taxon>
        <taxon>Arionidae</taxon>
        <taxon>Arion</taxon>
    </lineage>
</organism>
<dbReference type="InterPro" id="IPR051500">
    <property type="entry name" value="cTAGE_MIA/OTOR"/>
</dbReference>
<feature type="compositionally biased region" description="Basic and acidic residues" evidence="7">
    <location>
        <begin position="495"/>
        <end position="505"/>
    </location>
</feature>
<feature type="compositionally biased region" description="Basic and acidic residues" evidence="7">
    <location>
        <begin position="264"/>
        <end position="286"/>
    </location>
</feature>
<dbReference type="GO" id="GO:0005789">
    <property type="term" value="C:endoplasmic reticulum membrane"/>
    <property type="evidence" value="ECO:0007669"/>
    <property type="project" value="UniProtKB-SubCell"/>
</dbReference>
<evidence type="ECO:0000259" key="9">
    <source>
        <dbReference type="SMART" id="SM00326"/>
    </source>
</evidence>
<feature type="region of interest" description="Disordered" evidence="7">
    <location>
        <begin position="1039"/>
        <end position="1070"/>
    </location>
</feature>
<feature type="compositionally biased region" description="Polar residues" evidence="7">
    <location>
        <begin position="1082"/>
        <end position="1109"/>
    </location>
</feature>
<dbReference type="SUPFAM" id="SSF50044">
    <property type="entry name" value="SH3-domain"/>
    <property type="match status" value="1"/>
</dbReference>
<proteinExistence type="predicted"/>
<keyword evidence="5" id="KW-0175">Coiled coil</keyword>
<evidence type="ECO:0000256" key="7">
    <source>
        <dbReference type="SAM" id="MobiDB-lite"/>
    </source>
</evidence>
<keyword evidence="3 8" id="KW-0732">Signal</keyword>
<feature type="compositionally biased region" description="Pro residues" evidence="7">
    <location>
        <begin position="1801"/>
        <end position="1813"/>
    </location>
</feature>
<feature type="compositionally biased region" description="Basic and acidic residues" evidence="7">
    <location>
        <begin position="541"/>
        <end position="590"/>
    </location>
</feature>
<evidence type="ECO:0000256" key="2">
    <source>
        <dbReference type="ARBA" id="ARBA00022443"/>
    </source>
</evidence>
<feature type="compositionally biased region" description="Acidic residues" evidence="7">
    <location>
        <begin position="621"/>
        <end position="630"/>
    </location>
</feature>
<keyword evidence="2" id="KW-0728">SH3 domain</keyword>
<evidence type="ECO:0000256" key="1">
    <source>
        <dbReference type="ARBA" id="ARBA00004389"/>
    </source>
</evidence>
<feature type="compositionally biased region" description="Polar residues" evidence="7">
    <location>
        <begin position="1819"/>
        <end position="1833"/>
    </location>
</feature>